<evidence type="ECO:0000313" key="2">
    <source>
        <dbReference type="Proteomes" id="UP000014070"/>
    </source>
</evidence>
<dbReference type="STRING" id="1295009.MMINT_18280"/>
<gene>
    <name evidence="1" type="ORF">MMINT_18280</name>
</gene>
<dbReference type="HOGENOM" id="CLU_1253518_0_0_2"/>
<evidence type="ECO:0008006" key="3">
    <source>
        <dbReference type="Google" id="ProtNLM"/>
    </source>
</evidence>
<keyword evidence="2" id="KW-1185">Reference proteome</keyword>
<dbReference type="AlphaFoldDB" id="R9T859"/>
<organism evidence="1 2">
    <name type="scientific">Methanomassiliicoccus intestinalis (strain Issoire-Mx1)</name>
    <dbReference type="NCBI Taxonomy" id="1295009"/>
    <lineage>
        <taxon>Archaea</taxon>
        <taxon>Methanobacteriati</taxon>
        <taxon>Thermoplasmatota</taxon>
        <taxon>Thermoplasmata</taxon>
        <taxon>Methanomassiliicoccales</taxon>
        <taxon>Methanomassiliicoccaceae</taxon>
        <taxon>Methanomassiliicoccus</taxon>
    </lineage>
</organism>
<dbReference type="KEGG" id="mer:MMINT_18280"/>
<proteinExistence type="predicted"/>
<sequence>MSEAIDCINAINEMPHGVIAILGSGKTFKSGTLYSLFDYCPCLMSRRKAFYKFPSVDNLFPSSLKSYTVNDFDDVDPDSICVIEDANRVFPSRSSARTSELQEWMGIISHKDILVMLTVQNTSNTDLAFFRDQNVVMLHKKMNPTAISYERDEFKVNCQRANLLIDQYSAQYNVPYHYVSYLPDFDQVLILDKPPSWYGYDQSHALRYYKLRKEKKEESE</sequence>
<dbReference type="RefSeq" id="WP_020449632.1">
    <property type="nucleotide sequence ID" value="NC_021353.1"/>
</dbReference>
<reference evidence="1 2" key="1">
    <citation type="journal article" date="2013" name="Genome Announc.">
        <title>Genome sequence of 'Candidatus Methanomassiliicoccus intestinalis' Issoire-Mx1, a third thermoplasmatales-related methanogenic archaeon from human feces.</title>
        <authorList>
            <person name="Borrel G."/>
            <person name="Harris H.M."/>
            <person name="Parisot N."/>
            <person name="Gaci N."/>
            <person name="Tottey W."/>
            <person name="Mihajlovski A."/>
            <person name="Deane J."/>
            <person name="Gribaldo S."/>
            <person name="Bardot O."/>
            <person name="Peyretaillade E."/>
            <person name="Peyret P."/>
            <person name="O'Toole P.W."/>
            <person name="Brugere J.F."/>
        </authorList>
    </citation>
    <scope>NUCLEOTIDE SEQUENCE [LARGE SCALE GENOMIC DNA]</scope>
    <source>
        <strain evidence="1 2">Issoire-Mx1</strain>
    </source>
</reference>
<evidence type="ECO:0000313" key="1">
    <source>
        <dbReference type="EMBL" id="AGN27107.1"/>
    </source>
</evidence>
<accession>R9T859</accession>
<dbReference type="EMBL" id="CP005934">
    <property type="protein sequence ID" value="AGN27107.1"/>
    <property type="molecule type" value="Genomic_DNA"/>
</dbReference>
<dbReference type="GeneID" id="41324178"/>
<dbReference type="InParanoid" id="R9T859"/>
<dbReference type="Proteomes" id="UP000014070">
    <property type="component" value="Chromosome"/>
</dbReference>
<name>R9T859_METII</name>
<protein>
    <recommendedName>
        <fullName evidence="3">Zona occludens toxin N-terminal domain-containing protein</fullName>
    </recommendedName>
</protein>